<dbReference type="InterPro" id="IPR052609">
    <property type="entry name" value="Ribosome_Biogenesis_Reg"/>
</dbReference>
<dbReference type="Proteomes" id="UP000274822">
    <property type="component" value="Unassembled WGS sequence"/>
</dbReference>
<sequence>MAQAIARTLKSTTISVDEKIGAATQAWNSKTVFFPHKDEFLLEWLCTSLLKFVGKNAESPLTETPYLHAAYWALFKDILEHYVSSTKRKFNDRNSHTSSSSFPTIRVPVILAFAAVVERFTNSKSGSADTIQLLETAQACFHYLSTELSASYRPTIEHFSTLIFNILEALEYQYGELNAARRNGDVTGFRWHAHSNAKPEKGAISSHTILWKINRSSLCKYFHSNIEIRNRSCFPQIFTIIISKMFLPFLKVHWIFSQPSAPEYITKNAQSVTTFVANILGHSLFHGEIISEYAVVLQAVGVVEGSVSNKGQTYHHKMLFDQLNELIGGGEGENPRYGMPNFPHAFNLQGHATYNG</sequence>
<dbReference type="GO" id="GO:0042254">
    <property type="term" value="P:ribosome biogenesis"/>
    <property type="evidence" value="ECO:0007669"/>
    <property type="project" value="TreeGrafter"/>
</dbReference>
<dbReference type="GO" id="GO:0005730">
    <property type="term" value="C:nucleolus"/>
    <property type="evidence" value="ECO:0007669"/>
    <property type="project" value="TreeGrafter"/>
</dbReference>
<keyword evidence="2" id="KW-1185">Reference proteome</keyword>
<dbReference type="PANTHER" id="PTHR15682:SF2">
    <property type="entry name" value="UNHEALTHY RIBOSOME BIOGENESIS PROTEIN 2 HOMOLOG"/>
    <property type="match status" value="1"/>
</dbReference>
<comment type="caution">
    <text evidence="1">The sequence shown here is derived from an EMBL/GenBank/DDBJ whole genome shotgun (WGS) entry which is preliminary data.</text>
</comment>
<proteinExistence type="predicted"/>
<gene>
    <name evidence="1" type="ORF">BC938DRAFT_478344</name>
</gene>
<accession>A0A433QYE8</accession>
<name>A0A433QYE8_9FUNG</name>
<dbReference type="PANTHER" id="PTHR15682">
    <property type="entry name" value="UNHEALTHY RIBOSOME BIOGENESIS PROTEIN 2 HOMOLOG"/>
    <property type="match status" value="1"/>
</dbReference>
<protein>
    <submittedName>
        <fullName evidence="1">Uncharacterized protein</fullName>
    </submittedName>
</protein>
<dbReference type="EMBL" id="RBNJ01000322">
    <property type="protein sequence ID" value="RUS34818.1"/>
    <property type="molecule type" value="Genomic_DNA"/>
</dbReference>
<dbReference type="AlphaFoldDB" id="A0A433QYE8"/>
<evidence type="ECO:0000313" key="1">
    <source>
        <dbReference type="EMBL" id="RUS34818.1"/>
    </source>
</evidence>
<evidence type="ECO:0000313" key="2">
    <source>
        <dbReference type="Proteomes" id="UP000274822"/>
    </source>
</evidence>
<reference evidence="1 2" key="1">
    <citation type="journal article" date="2018" name="New Phytol.">
        <title>Phylogenomics of Endogonaceae and evolution of mycorrhizas within Mucoromycota.</title>
        <authorList>
            <person name="Chang Y."/>
            <person name="Desiro A."/>
            <person name="Na H."/>
            <person name="Sandor L."/>
            <person name="Lipzen A."/>
            <person name="Clum A."/>
            <person name="Barry K."/>
            <person name="Grigoriev I.V."/>
            <person name="Martin F.M."/>
            <person name="Stajich J.E."/>
            <person name="Smith M.E."/>
            <person name="Bonito G."/>
            <person name="Spatafora J.W."/>
        </authorList>
    </citation>
    <scope>NUCLEOTIDE SEQUENCE [LARGE SCALE GENOMIC DNA]</scope>
    <source>
        <strain evidence="1 2">AD002</strain>
    </source>
</reference>
<organism evidence="1 2">
    <name type="scientific">Jimgerdemannia flammicorona</name>
    <dbReference type="NCBI Taxonomy" id="994334"/>
    <lineage>
        <taxon>Eukaryota</taxon>
        <taxon>Fungi</taxon>
        <taxon>Fungi incertae sedis</taxon>
        <taxon>Mucoromycota</taxon>
        <taxon>Mucoromycotina</taxon>
        <taxon>Endogonomycetes</taxon>
        <taxon>Endogonales</taxon>
        <taxon>Endogonaceae</taxon>
        <taxon>Jimgerdemannia</taxon>
    </lineage>
</organism>